<comment type="caution">
    <text evidence="1">The sequence shown here is derived from an EMBL/GenBank/DDBJ whole genome shotgun (WGS) entry which is preliminary data.</text>
</comment>
<dbReference type="EMBL" id="JBHLXP010000011">
    <property type="protein sequence ID" value="MFC0050742.1"/>
    <property type="molecule type" value="Genomic_DNA"/>
</dbReference>
<accession>A0ABV6BIS8</accession>
<evidence type="ECO:0000313" key="1">
    <source>
        <dbReference type="EMBL" id="MFC0050742.1"/>
    </source>
</evidence>
<protein>
    <submittedName>
        <fullName evidence="1">DUF3083 family protein</fullName>
    </submittedName>
</protein>
<gene>
    <name evidence="1" type="ORF">ACFFJP_20865</name>
</gene>
<name>A0ABV6BIS8_9GAMM</name>
<dbReference type="RefSeq" id="WP_377248917.1">
    <property type="nucleotide sequence ID" value="NZ_JBHLXP010000011.1"/>
</dbReference>
<keyword evidence="2" id="KW-1185">Reference proteome</keyword>
<reference evidence="1 2" key="1">
    <citation type="submission" date="2024-09" db="EMBL/GenBank/DDBJ databases">
        <authorList>
            <person name="Sun Q."/>
            <person name="Mori K."/>
        </authorList>
    </citation>
    <scope>NUCLEOTIDE SEQUENCE [LARGE SCALE GENOMIC DNA]</scope>
    <source>
        <strain evidence="1 2">KCTC 23315</strain>
    </source>
</reference>
<sequence>MHSSLHKVYIPQTAKDNQYLLAELQVSEALLAQYDDQASCYNDLGQLFFTLCQQAGLRHVSFIANDKLPVVRYHTEAFSFQTQDQILFFYNPRYHEAQHSFIDPYHRARKISLLFLATGSEIRPQAAAFHQQVVQVVQQFRQRLPLPDQTMKLRDHQHLSYDLFARQKGCNDSYGYKLRDLEKRYEARDVAIPSSHQTMNYAIVSLPFSRKIKEVLGVDPEQMPPWSGLFVRMEHLLTEAANANQLRHVALVADGTLPLVRNSHLDKARAGRELRMLNFDLTSPMLQLQSHWQPDVLPDTVHLVFAAGRDDSSEWGYGHFMNQVETALRQLCRNLALQGDTDDCVIRFHQHLSYLL</sequence>
<proteinExistence type="predicted"/>
<dbReference type="InterPro" id="IPR021433">
    <property type="entry name" value="DUF3083"/>
</dbReference>
<organism evidence="1 2">
    <name type="scientific">Rheinheimera tilapiae</name>
    <dbReference type="NCBI Taxonomy" id="875043"/>
    <lineage>
        <taxon>Bacteria</taxon>
        <taxon>Pseudomonadati</taxon>
        <taxon>Pseudomonadota</taxon>
        <taxon>Gammaproteobacteria</taxon>
        <taxon>Chromatiales</taxon>
        <taxon>Chromatiaceae</taxon>
        <taxon>Rheinheimera</taxon>
    </lineage>
</organism>
<dbReference type="Proteomes" id="UP001589813">
    <property type="component" value="Unassembled WGS sequence"/>
</dbReference>
<evidence type="ECO:0000313" key="2">
    <source>
        <dbReference type="Proteomes" id="UP001589813"/>
    </source>
</evidence>
<dbReference type="Pfam" id="PF11281">
    <property type="entry name" value="DUF3083"/>
    <property type="match status" value="1"/>
</dbReference>